<proteinExistence type="predicted"/>
<protein>
    <recommendedName>
        <fullName evidence="3">Transposase</fullName>
    </recommendedName>
</protein>
<keyword evidence="2" id="KW-1185">Reference proteome</keyword>
<dbReference type="Proteomes" id="UP001500707">
    <property type="component" value="Unassembled WGS sequence"/>
</dbReference>
<comment type="caution">
    <text evidence="1">The sequence shown here is derived from an EMBL/GenBank/DDBJ whole genome shotgun (WGS) entry which is preliminary data.</text>
</comment>
<gene>
    <name evidence="1" type="ORF">GCM10022295_62600</name>
</gene>
<name>A0ABP6XU46_9ACTN</name>
<reference evidence="2" key="1">
    <citation type="journal article" date="2019" name="Int. J. Syst. Evol. Microbiol.">
        <title>The Global Catalogue of Microorganisms (GCM) 10K type strain sequencing project: providing services to taxonomists for standard genome sequencing and annotation.</title>
        <authorList>
            <consortium name="The Broad Institute Genomics Platform"/>
            <consortium name="The Broad Institute Genome Sequencing Center for Infectious Disease"/>
            <person name="Wu L."/>
            <person name="Ma J."/>
        </authorList>
    </citation>
    <scope>NUCLEOTIDE SEQUENCE [LARGE SCALE GENOMIC DNA]</scope>
    <source>
        <strain evidence="2">JCM 17656</strain>
    </source>
</reference>
<evidence type="ECO:0000313" key="2">
    <source>
        <dbReference type="Proteomes" id="UP001500707"/>
    </source>
</evidence>
<sequence length="88" mass="9986">MTPPVARTWAHRGRTPVIRVRGRSCRRISIAALACYKPGERSRLIYRPRRDDDSRHGGRKSFPWTDYRDLLIAARTQLGGPPVLSGTT</sequence>
<accession>A0ABP6XU46</accession>
<evidence type="ECO:0000313" key="1">
    <source>
        <dbReference type="EMBL" id="GAA3572351.1"/>
    </source>
</evidence>
<organism evidence="1 2">
    <name type="scientific">Streptomyces osmaniensis</name>
    <dbReference type="NCBI Taxonomy" id="593134"/>
    <lineage>
        <taxon>Bacteria</taxon>
        <taxon>Bacillati</taxon>
        <taxon>Actinomycetota</taxon>
        <taxon>Actinomycetes</taxon>
        <taxon>Kitasatosporales</taxon>
        <taxon>Streptomycetaceae</taxon>
        <taxon>Streptomyces</taxon>
    </lineage>
</organism>
<evidence type="ECO:0008006" key="3">
    <source>
        <dbReference type="Google" id="ProtNLM"/>
    </source>
</evidence>
<dbReference type="EMBL" id="BAABCE010000013">
    <property type="protein sequence ID" value="GAA3572351.1"/>
    <property type="molecule type" value="Genomic_DNA"/>
</dbReference>